<dbReference type="GO" id="GO:0006633">
    <property type="term" value="P:fatty acid biosynthetic process"/>
    <property type="evidence" value="ECO:0007669"/>
    <property type="project" value="TreeGrafter"/>
</dbReference>
<dbReference type="OrthoDB" id="9808814at2"/>
<keyword evidence="5" id="KW-1185">Reference proteome</keyword>
<dbReference type="PANTHER" id="PTHR42760">
    <property type="entry name" value="SHORT-CHAIN DEHYDROGENASES/REDUCTASES FAMILY MEMBER"/>
    <property type="match status" value="1"/>
</dbReference>
<dbReference type="Proteomes" id="UP000050326">
    <property type="component" value="Unassembled WGS sequence"/>
</dbReference>
<dbReference type="Pfam" id="PF00106">
    <property type="entry name" value="adh_short"/>
    <property type="match status" value="1"/>
</dbReference>
<keyword evidence="2 4" id="KW-0560">Oxidoreductase</keyword>
<organism evidence="4 5">
    <name type="scientific">Oxobacter pfennigii</name>
    <dbReference type="NCBI Taxonomy" id="36849"/>
    <lineage>
        <taxon>Bacteria</taxon>
        <taxon>Bacillati</taxon>
        <taxon>Bacillota</taxon>
        <taxon>Clostridia</taxon>
        <taxon>Eubacteriales</taxon>
        <taxon>Clostridiaceae</taxon>
        <taxon>Oxobacter</taxon>
    </lineage>
</organism>
<dbReference type="CDD" id="cd05233">
    <property type="entry name" value="SDR_c"/>
    <property type="match status" value="1"/>
</dbReference>
<dbReference type="PANTHER" id="PTHR42760:SF133">
    <property type="entry name" value="3-OXOACYL-[ACYL-CARRIER-PROTEIN] REDUCTASE"/>
    <property type="match status" value="1"/>
</dbReference>
<dbReference type="EC" id="1.1.1.100" evidence="4"/>
<dbReference type="InterPro" id="IPR036291">
    <property type="entry name" value="NAD(P)-bd_dom_sf"/>
</dbReference>
<dbReference type="STRING" id="36849.OXPF_11660"/>
<dbReference type="EMBL" id="LKET01000026">
    <property type="protein sequence ID" value="KPU45274.1"/>
    <property type="molecule type" value="Genomic_DNA"/>
</dbReference>
<proteinExistence type="inferred from homology"/>
<dbReference type="RefSeq" id="WP_054874262.1">
    <property type="nucleotide sequence ID" value="NZ_LKET01000026.1"/>
</dbReference>
<name>A0A0P8WRP9_9CLOT</name>
<dbReference type="Gene3D" id="3.40.50.720">
    <property type="entry name" value="NAD(P)-binding Rossmann-like Domain"/>
    <property type="match status" value="1"/>
</dbReference>
<sequence length="259" mass="28055">MNHKLTGFYAVITGASDGFGFEMSRTLLLNGATVAMASRPGEKLNVAAGRLQSEGLQAFALPMDVRSEQSVDEAVSWVKKNWGHIDLLVNNAGLGIGRVNPTTNPKLFFEIDPDGFRDVVETNFTGYFLVARGFAPMMVARRKGRIVNVSTSHSTMVNKGQTPYGPSRAGAEALSNIMTAELSEYGITVNVLLPGGAADTGLIPEGLREEFRKRVNLLGPDVMNEAILFLASPLAEGMTGERIIAKDFHQWLQDKGIKI</sequence>
<protein>
    <submittedName>
        <fullName evidence="4">3-oxoacyl-[acyl-carrier-protein] reductase FabG</fullName>
        <ecNumber evidence="4">1.1.1.100</ecNumber>
    </submittedName>
</protein>
<dbReference type="PATRIC" id="fig|36849.3.peg.1246"/>
<evidence type="ECO:0000256" key="3">
    <source>
        <dbReference type="RuleBase" id="RU000363"/>
    </source>
</evidence>
<evidence type="ECO:0000256" key="2">
    <source>
        <dbReference type="ARBA" id="ARBA00023002"/>
    </source>
</evidence>
<dbReference type="AlphaFoldDB" id="A0A0P8WRP9"/>
<gene>
    <name evidence="4" type="primary">fabG_1</name>
    <name evidence="4" type="ORF">OXPF_11660</name>
</gene>
<evidence type="ECO:0000313" key="4">
    <source>
        <dbReference type="EMBL" id="KPU45274.1"/>
    </source>
</evidence>
<comment type="caution">
    <text evidence="4">The sequence shown here is derived from an EMBL/GenBank/DDBJ whole genome shotgun (WGS) entry which is preliminary data.</text>
</comment>
<accession>A0A0P8WRP9</accession>
<dbReference type="PRINTS" id="PR00081">
    <property type="entry name" value="GDHRDH"/>
</dbReference>
<dbReference type="PRINTS" id="PR00080">
    <property type="entry name" value="SDRFAMILY"/>
</dbReference>
<dbReference type="InterPro" id="IPR002347">
    <property type="entry name" value="SDR_fam"/>
</dbReference>
<comment type="similarity">
    <text evidence="1 3">Belongs to the short-chain dehydrogenases/reductases (SDR) family.</text>
</comment>
<dbReference type="SUPFAM" id="SSF51735">
    <property type="entry name" value="NAD(P)-binding Rossmann-fold domains"/>
    <property type="match status" value="1"/>
</dbReference>
<dbReference type="GO" id="GO:0048038">
    <property type="term" value="F:quinone binding"/>
    <property type="evidence" value="ECO:0007669"/>
    <property type="project" value="TreeGrafter"/>
</dbReference>
<evidence type="ECO:0000256" key="1">
    <source>
        <dbReference type="ARBA" id="ARBA00006484"/>
    </source>
</evidence>
<evidence type="ECO:0000313" key="5">
    <source>
        <dbReference type="Proteomes" id="UP000050326"/>
    </source>
</evidence>
<reference evidence="4 5" key="1">
    <citation type="submission" date="2015-09" db="EMBL/GenBank/DDBJ databases">
        <title>Genome sequence of Oxobacter pfennigii DSM 3222.</title>
        <authorList>
            <person name="Poehlein A."/>
            <person name="Bengelsdorf F.R."/>
            <person name="Schiel-Bengelsdorf B."/>
            <person name="Duerre P."/>
            <person name="Daniel R."/>
        </authorList>
    </citation>
    <scope>NUCLEOTIDE SEQUENCE [LARGE SCALE GENOMIC DNA]</scope>
    <source>
        <strain evidence="4 5">DSM 3222</strain>
    </source>
</reference>
<dbReference type="GO" id="GO:0004316">
    <property type="term" value="F:3-oxoacyl-[acyl-carrier-protein] reductase (NADPH) activity"/>
    <property type="evidence" value="ECO:0007669"/>
    <property type="project" value="UniProtKB-EC"/>
</dbReference>